<accession>A0ABW5M5W6</accession>
<protein>
    <recommendedName>
        <fullName evidence="3">Alpha/beta hydrolase</fullName>
    </recommendedName>
</protein>
<proteinExistence type="predicted"/>
<dbReference type="SUPFAM" id="SSF53474">
    <property type="entry name" value="alpha/beta-Hydrolases"/>
    <property type="match status" value="1"/>
</dbReference>
<evidence type="ECO:0000313" key="2">
    <source>
        <dbReference type="Proteomes" id="UP001597469"/>
    </source>
</evidence>
<dbReference type="RefSeq" id="WP_381523498.1">
    <property type="nucleotide sequence ID" value="NZ_JBHULN010000007.1"/>
</dbReference>
<dbReference type="Gene3D" id="3.40.50.1820">
    <property type="entry name" value="alpha/beta hydrolase"/>
    <property type="match status" value="1"/>
</dbReference>
<keyword evidence="2" id="KW-1185">Reference proteome</keyword>
<sequence>MTIQPVGQPKGLLLLLHGFGESPEYVYAETELPKEAVRQGLLTVLVTLQQGWQSFYVDDASQQTLADIIKEVQSKHRLADKKLYLGGFSLGGSGVVRYAELAMAGNSLPKPTAIFAIDPPLDFARLYQSSLHQRKHGKVEVAVKEAQFLMDRMDKEFGGPPTAQPAKYVSLSPYSYTDTTARHANLLKNTPIRLISEPDILWQMNERNRDLYEQNTIDCVSLINYLRLIGNTKATYVPTVNQGYRKQQGNRNPHSWSIAEPKATVAWLLTN</sequence>
<comment type="caution">
    <text evidence="1">The sequence shown here is derived from an EMBL/GenBank/DDBJ whole genome shotgun (WGS) entry which is preliminary data.</text>
</comment>
<evidence type="ECO:0000313" key="1">
    <source>
        <dbReference type="EMBL" id="MFD2571721.1"/>
    </source>
</evidence>
<name>A0ABW5M5W6_9BACT</name>
<dbReference type="InterPro" id="IPR029058">
    <property type="entry name" value="AB_hydrolase_fold"/>
</dbReference>
<dbReference type="Proteomes" id="UP001597469">
    <property type="component" value="Unassembled WGS sequence"/>
</dbReference>
<reference evidence="2" key="1">
    <citation type="journal article" date="2019" name="Int. J. Syst. Evol. Microbiol.">
        <title>The Global Catalogue of Microorganisms (GCM) 10K type strain sequencing project: providing services to taxonomists for standard genome sequencing and annotation.</title>
        <authorList>
            <consortium name="The Broad Institute Genomics Platform"/>
            <consortium name="The Broad Institute Genome Sequencing Center for Infectious Disease"/>
            <person name="Wu L."/>
            <person name="Ma J."/>
        </authorList>
    </citation>
    <scope>NUCLEOTIDE SEQUENCE [LARGE SCALE GENOMIC DNA]</scope>
    <source>
        <strain evidence="2">KCTC 42805</strain>
    </source>
</reference>
<organism evidence="1 2">
    <name type="scientific">Spirosoma soli</name>
    <dbReference type="NCBI Taxonomy" id="1770529"/>
    <lineage>
        <taxon>Bacteria</taxon>
        <taxon>Pseudomonadati</taxon>
        <taxon>Bacteroidota</taxon>
        <taxon>Cytophagia</taxon>
        <taxon>Cytophagales</taxon>
        <taxon>Cytophagaceae</taxon>
        <taxon>Spirosoma</taxon>
    </lineage>
</organism>
<evidence type="ECO:0008006" key="3">
    <source>
        <dbReference type="Google" id="ProtNLM"/>
    </source>
</evidence>
<gene>
    <name evidence="1" type="ORF">ACFSUS_13835</name>
</gene>
<dbReference type="EMBL" id="JBHULN010000007">
    <property type="protein sequence ID" value="MFD2571721.1"/>
    <property type="molecule type" value="Genomic_DNA"/>
</dbReference>